<proteinExistence type="inferred from homology"/>
<protein>
    <submittedName>
        <fullName evidence="15">TonB-dependent hemoglobin/transferrin/lactoferrin family receptor</fullName>
    </submittedName>
</protein>
<comment type="subcellular location">
    <subcellularLocation>
        <location evidence="1 10">Cell outer membrane</location>
        <topology evidence="1 10">Multi-pass membrane protein</topology>
    </subcellularLocation>
</comment>
<evidence type="ECO:0000256" key="6">
    <source>
        <dbReference type="ARBA" id="ARBA00022729"/>
    </source>
</evidence>
<feature type="domain" description="TonB-dependent receptor-like beta-barrel" evidence="13">
    <location>
        <begin position="257"/>
        <end position="658"/>
    </location>
</feature>
<evidence type="ECO:0000256" key="9">
    <source>
        <dbReference type="ARBA" id="ARBA00023237"/>
    </source>
</evidence>
<sequence length="685" mass="75797">MLVKTDVSEVLTPSMIKLAIGAALGTLAFVPSALAETQNTADSSSDVIAVYASRIDAQKANGAAAVSTVSLEEIEKRQGTSVADLISHLPNVSIAGGGRDESQAIVIRGLSSDNGRVIQLIDGVRQNFSLGHRSSLFIDPELLKTVDVVRGPASTVWGSGAIGGVVSQSTKSAYDFLDADQDIGGYLKQGFHSNDNASRTSGAVFGRTDTIDWLVQSYYHDADDNQLGNGKALSYSASREKGGLAKVSYTPSLVHQWTFSARQGDRDAMSPSNPSVQDPSSNYPLVYRQTQDQSLAVAYQYTPMSDWIDLSSRVYWNDTQMKEYRLVTDEHDDNQMQTLGLSLTNRAQFNDIEFIAGFDGYLDHYQTQRDDKSAPGERPEGQDAKARSIGVFGQLEIPLAEAWQWTAGLRFDDYKNEDTRATSTIEDASDSQWSPSTALTWNVTEQLALMASYQEAFRAPSLEEMYASGTHFVVPMGPSKLINRFVPNPNLKPEHSANKELALTYQFAPMAYLDSGYIDARVFRNDVEDFIEMNVDFMGATTTRQNVSNAKLEGVELSFHHEYGQFKNDLSYSQMEGKDKADGRYLEQIPAHKLVAETDYRLATLPVNLGARVSHYADQNENPDQKTYDGYTLWDLYASYSPNGAWDGVKFDLAIENLTDEYYTTAWSQVASPGRDIKLNVRYQF</sequence>
<name>A0ABX6K773_SALCS</name>
<dbReference type="InterPro" id="IPR012910">
    <property type="entry name" value="Plug_dom"/>
</dbReference>
<dbReference type="Proteomes" id="UP000501408">
    <property type="component" value="Chromosome 1"/>
</dbReference>
<dbReference type="Gene3D" id="2.40.170.20">
    <property type="entry name" value="TonB-dependent receptor, beta-barrel domain"/>
    <property type="match status" value="1"/>
</dbReference>
<keyword evidence="5 10" id="KW-0812">Transmembrane</keyword>
<evidence type="ECO:0000256" key="3">
    <source>
        <dbReference type="ARBA" id="ARBA00022448"/>
    </source>
</evidence>
<keyword evidence="16" id="KW-1185">Reference proteome</keyword>
<evidence type="ECO:0000256" key="10">
    <source>
        <dbReference type="PROSITE-ProRule" id="PRU01360"/>
    </source>
</evidence>
<feature type="short sequence motif" description="TonB C-terminal box" evidence="11">
    <location>
        <begin position="668"/>
        <end position="685"/>
    </location>
</feature>
<dbReference type="CDD" id="cd01347">
    <property type="entry name" value="ligand_gated_channel"/>
    <property type="match status" value="1"/>
</dbReference>
<organism evidence="15 16">
    <name type="scientific">Salinivibrio costicola</name>
    <name type="common">Vibrio costicola</name>
    <dbReference type="NCBI Taxonomy" id="51367"/>
    <lineage>
        <taxon>Bacteria</taxon>
        <taxon>Pseudomonadati</taxon>
        <taxon>Pseudomonadota</taxon>
        <taxon>Gammaproteobacteria</taxon>
        <taxon>Vibrionales</taxon>
        <taxon>Vibrionaceae</taxon>
        <taxon>Salinivibrio</taxon>
    </lineage>
</organism>
<evidence type="ECO:0000256" key="8">
    <source>
        <dbReference type="ARBA" id="ARBA00023136"/>
    </source>
</evidence>
<evidence type="ECO:0000313" key="15">
    <source>
        <dbReference type="EMBL" id="QIR06035.1"/>
    </source>
</evidence>
<gene>
    <name evidence="15" type="ORF">HBA18_06415</name>
</gene>
<dbReference type="InterPro" id="IPR000531">
    <property type="entry name" value="Beta-barrel_TonB"/>
</dbReference>
<feature type="domain" description="TonB-dependent receptor plug" evidence="14">
    <location>
        <begin position="61"/>
        <end position="165"/>
    </location>
</feature>
<evidence type="ECO:0000256" key="7">
    <source>
        <dbReference type="ARBA" id="ARBA00023077"/>
    </source>
</evidence>
<dbReference type="NCBIfam" id="TIGR01785">
    <property type="entry name" value="TonB-hemin"/>
    <property type="match status" value="1"/>
</dbReference>
<dbReference type="NCBIfam" id="TIGR01786">
    <property type="entry name" value="TonB-hemlactrns"/>
    <property type="match status" value="1"/>
</dbReference>
<evidence type="ECO:0000259" key="13">
    <source>
        <dbReference type="Pfam" id="PF00593"/>
    </source>
</evidence>
<keyword evidence="4 10" id="KW-1134">Transmembrane beta strand</keyword>
<comment type="similarity">
    <text evidence="2 10 12">Belongs to the TonB-dependent receptor family.</text>
</comment>
<evidence type="ECO:0000256" key="11">
    <source>
        <dbReference type="PROSITE-ProRule" id="PRU10144"/>
    </source>
</evidence>
<evidence type="ECO:0000256" key="4">
    <source>
        <dbReference type="ARBA" id="ARBA00022452"/>
    </source>
</evidence>
<evidence type="ECO:0000256" key="2">
    <source>
        <dbReference type="ARBA" id="ARBA00009810"/>
    </source>
</evidence>
<dbReference type="SUPFAM" id="SSF56935">
    <property type="entry name" value="Porins"/>
    <property type="match status" value="1"/>
</dbReference>
<dbReference type="PROSITE" id="PS52016">
    <property type="entry name" value="TONB_DEPENDENT_REC_3"/>
    <property type="match status" value="1"/>
</dbReference>
<dbReference type="InterPro" id="IPR039426">
    <property type="entry name" value="TonB-dep_rcpt-like"/>
</dbReference>
<dbReference type="InterPro" id="IPR010917">
    <property type="entry name" value="TonB_rcpt_CS"/>
</dbReference>
<evidence type="ECO:0000259" key="14">
    <source>
        <dbReference type="Pfam" id="PF07715"/>
    </source>
</evidence>
<dbReference type="InterPro" id="IPR037066">
    <property type="entry name" value="Plug_dom_sf"/>
</dbReference>
<dbReference type="PANTHER" id="PTHR30069:SF41">
    <property type="entry name" value="HEME_HEMOPEXIN UTILIZATION PROTEIN C"/>
    <property type="match status" value="1"/>
</dbReference>
<keyword evidence="15" id="KW-0675">Receptor</keyword>
<keyword evidence="6" id="KW-0732">Signal</keyword>
<dbReference type="PANTHER" id="PTHR30069">
    <property type="entry name" value="TONB-DEPENDENT OUTER MEMBRANE RECEPTOR"/>
    <property type="match status" value="1"/>
</dbReference>
<evidence type="ECO:0000256" key="1">
    <source>
        <dbReference type="ARBA" id="ARBA00004571"/>
    </source>
</evidence>
<dbReference type="Gene3D" id="2.170.130.10">
    <property type="entry name" value="TonB-dependent receptor, plug domain"/>
    <property type="match status" value="1"/>
</dbReference>
<dbReference type="Pfam" id="PF00593">
    <property type="entry name" value="TonB_dep_Rec_b-barrel"/>
    <property type="match status" value="1"/>
</dbReference>
<dbReference type="InterPro" id="IPR036942">
    <property type="entry name" value="Beta-barrel_TonB_sf"/>
</dbReference>
<keyword evidence="7 12" id="KW-0798">TonB box</keyword>
<accession>A0ABX6K773</accession>
<evidence type="ECO:0000256" key="12">
    <source>
        <dbReference type="RuleBase" id="RU003357"/>
    </source>
</evidence>
<dbReference type="Pfam" id="PF07715">
    <property type="entry name" value="Plug"/>
    <property type="match status" value="1"/>
</dbReference>
<keyword evidence="9 10" id="KW-0998">Cell outer membrane</keyword>
<dbReference type="EMBL" id="CP050266">
    <property type="protein sequence ID" value="QIR06035.1"/>
    <property type="molecule type" value="Genomic_DNA"/>
</dbReference>
<evidence type="ECO:0000256" key="5">
    <source>
        <dbReference type="ARBA" id="ARBA00022692"/>
    </source>
</evidence>
<keyword evidence="3 10" id="KW-0813">Transport</keyword>
<dbReference type="RefSeq" id="WP_167314335.1">
    <property type="nucleotide sequence ID" value="NZ_CP050266.1"/>
</dbReference>
<evidence type="ECO:0000313" key="16">
    <source>
        <dbReference type="Proteomes" id="UP000501408"/>
    </source>
</evidence>
<keyword evidence="8 10" id="KW-0472">Membrane</keyword>
<dbReference type="InterPro" id="IPR010949">
    <property type="entry name" value="TonB_Hb/transfer/lactofer_rcpt"/>
</dbReference>
<dbReference type="PROSITE" id="PS01156">
    <property type="entry name" value="TONB_DEPENDENT_REC_2"/>
    <property type="match status" value="1"/>
</dbReference>
<dbReference type="InterPro" id="IPR011276">
    <property type="entry name" value="TonB_haem/Hb_rcpt"/>
</dbReference>
<reference evidence="15 16" key="1">
    <citation type="submission" date="2020-03" db="EMBL/GenBank/DDBJ databases">
        <title>Genome mining reveals the biosynthetic pathways of PHA and ectoines of the halophilic strain Salinivibrio costicola M318 isolated from fermented shrimp paste.</title>
        <authorList>
            <person name="Doan T.V."/>
            <person name="Tran L.T."/>
            <person name="Trieu T.A."/>
            <person name="Nguyen Q.V."/>
            <person name="Quach T.N."/>
            <person name="Phi T.Q."/>
            <person name="Kumar S."/>
        </authorList>
    </citation>
    <scope>NUCLEOTIDE SEQUENCE [LARGE SCALE GENOMIC DNA]</scope>
    <source>
        <strain evidence="15 16">M318</strain>
    </source>
</reference>